<organism evidence="1 2">
    <name type="scientific">Candidatus Pantoea multigeneris</name>
    <dbReference type="NCBI Taxonomy" id="2608357"/>
    <lineage>
        <taxon>Bacteria</taxon>
        <taxon>Pseudomonadati</taxon>
        <taxon>Pseudomonadota</taxon>
        <taxon>Gammaproteobacteria</taxon>
        <taxon>Enterobacterales</taxon>
        <taxon>Erwiniaceae</taxon>
        <taxon>Pantoea</taxon>
    </lineage>
</organism>
<protein>
    <submittedName>
        <fullName evidence="1">Uncharacterized protein</fullName>
    </submittedName>
</protein>
<accession>A0ABX0R830</accession>
<dbReference type="EMBL" id="VWXF01000001">
    <property type="protein sequence ID" value="NIF20608.1"/>
    <property type="molecule type" value="Genomic_DNA"/>
</dbReference>
<dbReference type="Proteomes" id="UP001515683">
    <property type="component" value="Unassembled WGS sequence"/>
</dbReference>
<sequence>MTKEFLIQIINEAQQRARQESLPLDARVNSRVTVNDCIVRADKEGWDIYETREGVWKLREQDGKLKKGVA</sequence>
<gene>
    <name evidence="1" type="ORF">F3J40_03110</name>
</gene>
<name>A0ABX0R830_9GAMM</name>
<keyword evidence="2" id="KW-1185">Reference proteome</keyword>
<evidence type="ECO:0000313" key="2">
    <source>
        <dbReference type="Proteomes" id="UP001515683"/>
    </source>
</evidence>
<reference evidence="1 2" key="1">
    <citation type="journal article" date="2019" name="bioRxiv">
        <title>Bacteria contribute to plant secondary compound degradation in a generalist herbivore system.</title>
        <authorList>
            <person name="Francoeur C.B."/>
            <person name="Khadempour L."/>
            <person name="Moreira-Soto R.D."/>
            <person name="Gotting K."/>
            <person name="Book A.J."/>
            <person name="Pinto-Tomas A.A."/>
            <person name="Keefover-Ring K."/>
            <person name="Currie C.R."/>
        </authorList>
    </citation>
    <scope>NUCLEOTIDE SEQUENCE [LARGE SCALE GENOMIC DNA]</scope>
    <source>
        <strain evidence="1">Acro-835</strain>
    </source>
</reference>
<evidence type="ECO:0000313" key="1">
    <source>
        <dbReference type="EMBL" id="NIF20608.1"/>
    </source>
</evidence>
<comment type="caution">
    <text evidence="1">The sequence shown here is derived from an EMBL/GenBank/DDBJ whole genome shotgun (WGS) entry which is preliminary data.</text>
</comment>
<proteinExistence type="predicted"/>